<comment type="similarity">
    <text evidence="2 7">Belongs to the glycosyl hydrolase 2 family.</text>
</comment>
<comment type="catalytic activity">
    <reaction evidence="1 7">
        <text>Hydrolysis of terminal non-reducing beta-D-galactose residues in beta-D-galactosides.</text>
        <dbReference type="EC" id="3.2.1.23"/>
    </reaction>
</comment>
<evidence type="ECO:0000256" key="8">
    <source>
        <dbReference type="SAM" id="MobiDB-lite"/>
    </source>
</evidence>
<dbReference type="SUPFAM" id="SSF74650">
    <property type="entry name" value="Galactose mutarotase-like"/>
    <property type="match status" value="1"/>
</dbReference>
<dbReference type="Proteomes" id="UP000223709">
    <property type="component" value="Chromosome"/>
</dbReference>
<evidence type="ECO:0000256" key="6">
    <source>
        <dbReference type="ARBA" id="ARBA00032230"/>
    </source>
</evidence>
<evidence type="ECO:0000256" key="2">
    <source>
        <dbReference type="ARBA" id="ARBA00007401"/>
    </source>
</evidence>
<accession>A0A291TB30</accession>
<evidence type="ECO:0000313" key="11">
    <source>
        <dbReference type="Proteomes" id="UP000223709"/>
    </source>
</evidence>
<feature type="compositionally biased region" description="Basic and acidic residues" evidence="8">
    <location>
        <begin position="1058"/>
        <end position="1074"/>
    </location>
</feature>
<dbReference type="Pfam" id="PF00703">
    <property type="entry name" value="Glyco_hydro_2"/>
    <property type="match status" value="1"/>
</dbReference>
<evidence type="ECO:0000256" key="1">
    <source>
        <dbReference type="ARBA" id="ARBA00001412"/>
    </source>
</evidence>
<dbReference type="PANTHER" id="PTHR46323:SF2">
    <property type="entry name" value="BETA-GALACTOSIDASE"/>
    <property type="match status" value="1"/>
</dbReference>
<dbReference type="Pfam" id="PF02837">
    <property type="entry name" value="Glyco_hydro_2_N"/>
    <property type="match status" value="1"/>
</dbReference>
<dbReference type="Gene3D" id="2.60.120.260">
    <property type="entry name" value="Galactose-binding domain-like"/>
    <property type="match status" value="1"/>
</dbReference>
<evidence type="ECO:0000256" key="5">
    <source>
        <dbReference type="ARBA" id="ARBA00023295"/>
    </source>
</evidence>
<proteinExistence type="inferred from homology"/>
<dbReference type="PROSITE" id="PS00719">
    <property type="entry name" value="GLYCOSYL_HYDROL_F2_1"/>
    <property type="match status" value="1"/>
</dbReference>
<dbReference type="GO" id="GO:0004565">
    <property type="term" value="F:beta-galactosidase activity"/>
    <property type="evidence" value="ECO:0007669"/>
    <property type="project" value="UniProtKB-EC"/>
</dbReference>
<dbReference type="SMART" id="SM01038">
    <property type="entry name" value="Bgal_small_N"/>
    <property type="match status" value="1"/>
</dbReference>
<gene>
    <name evidence="10" type="ORF">CRH10_08385</name>
</gene>
<dbReference type="GO" id="GO:0009341">
    <property type="term" value="C:beta-galactosidase complex"/>
    <property type="evidence" value="ECO:0007669"/>
    <property type="project" value="InterPro"/>
</dbReference>
<dbReference type="PANTHER" id="PTHR46323">
    <property type="entry name" value="BETA-GALACTOSIDASE"/>
    <property type="match status" value="1"/>
</dbReference>
<reference evidence="10 11" key="1">
    <citation type="submission" date="2017-10" db="EMBL/GenBank/DDBJ databases">
        <title>Complete Genome Sequence of Faecalibacterium prausnitzii isolated from the gut of healthy adult Indian.</title>
        <authorList>
            <person name="Bag S."/>
            <person name="Ghosh T.S."/>
            <person name="Das B."/>
        </authorList>
    </citation>
    <scope>NUCLEOTIDE SEQUENCE [LARGE SCALE GENOMIC DNA]</scope>
    <source>
        <strain evidence="10 11">Indica</strain>
    </source>
</reference>
<dbReference type="SUPFAM" id="SSF49785">
    <property type="entry name" value="Galactose-binding domain-like"/>
    <property type="match status" value="1"/>
</dbReference>
<dbReference type="Gene3D" id="2.70.98.10">
    <property type="match status" value="1"/>
</dbReference>
<evidence type="ECO:0000259" key="9">
    <source>
        <dbReference type="SMART" id="SM01038"/>
    </source>
</evidence>
<dbReference type="PRINTS" id="PR00132">
    <property type="entry name" value="GLHYDRLASE2"/>
</dbReference>
<dbReference type="InterPro" id="IPR004199">
    <property type="entry name" value="B-gal_small/dom_5"/>
</dbReference>
<dbReference type="GO" id="GO:0030246">
    <property type="term" value="F:carbohydrate binding"/>
    <property type="evidence" value="ECO:0007669"/>
    <property type="project" value="InterPro"/>
</dbReference>
<dbReference type="EMBL" id="CP023819">
    <property type="protein sequence ID" value="ATL90308.1"/>
    <property type="molecule type" value="Genomic_DNA"/>
</dbReference>
<dbReference type="Pfam" id="PF02836">
    <property type="entry name" value="Glyco_hydro_2_C"/>
    <property type="match status" value="1"/>
</dbReference>
<dbReference type="Gene3D" id="2.60.40.10">
    <property type="entry name" value="Immunoglobulins"/>
    <property type="match status" value="2"/>
</dbReference>
<keyword evidence="5 7" id="KW-0326">Glycosidase</keyword>
<feature type="domain" description="Beta galactosidase small chain/" evidence="9">
    <location>
        <begin position="759"/>
        <end position="1030"/>
    </location>
</feature>
<evidence type="ECO:0000313" key="10">
    <source>
        <dbReference type="EMBL" id="ATL90308.1"/>
    </source>
</evidence>
<keyword evidence="4 7" id="KW-0378">Hydrolase</keyword>
<organism evidence="10 11">
    <name type="scientific">Faecalibacterium prausnitzii</name>
    <dbReference type="NCBI Taxonomy" id="853"/>
    <lineage>
        <taxon>Bacteria</taxon>
        <taxon>Bacillati</taxon>
        <taxon>Bacillota</taxon>
        <taxon>Clostridia</taxon>
        <taxon>Eubacteriales</taxon>
        <taxon>Oscillospiraceae</taxon>
        <taxon>Faecalibacterium</taxon>
    </lineage>
</organism>
<dbReference type="InterPro" id="IPR006104">
    <property type="entry name" value="Glyco_hydro_2_N"/>
</dbReference>
<dbReference type="InterPro" id="IPR036156">
    <property type="entry name" value="Beta-gal/glucu_dom_sf"/>
</dbReference>
<dbReference type="InterPro" id="IPR008979">
    <property type="entry name" value="Galactose-bd-like_sf"/>
</dbReference>
<protein>
    <recommendedName>
        <fullName evidence="3 7">Beta-galactosidase</fullName>
        <ecNumber evidence="3 7">3.2.1.23</ecNumber>
    </recommendedName>
    <alternativeName>
        <fullName evidence="6 7">Lactase</fullName>
    </alternativeName>
</protein>
<dbReference type="Pfam" id="PF02929">
    <property type="entry name" value="Bgal_small_N"/>
    <property type="match status" value="1"/>
</dbReference>
<dbReference type="InterPro" id="IPR050347">
    <property type="entry name" value="Bact_Beta-galactosidase"/>
</dbReference>
<dbReference type="GO" id="GO:0005990">
    <property type="term" value="P:lactose catabolic process"/>
    <property type="evidence" value="ECO:0007669"/>
    <property type="project" value="TreeGrafter"/>
</dbReference>
<dbReference type="SUPFAM" id="SSF51445">
    <property type="entry name" value="(Trans)glycosidases"/>
    <property type="match status" value="1"/>
</dbReference>
<name>A0A291TB30_9FIRM</name>
<evidence type="ECO:0000256" key="4">
    <source>
        <dbReference type="ARBA" id="ARBA00022801"/>
    </source>
</evidence>
<feature type="region of interest" description="Disordered" evidence="8">
    <location>
        <begin position="1036"/>
        <end position="1081"/>
    </location>
</feature>
<dbReference type="InterPro" id="IPR011013">
    <property type="entry name" value="Gal_mutarotase_sf_dom"/>
</dbReference>
<sequence length="1081" mass="122396">MPECRDEMAPEGPTGRRTTMDVWTHAVGRMPYRFDRFPRTKEHCLDGVWDFALISRAEADTQTPEQLGALPKPKAISVPGCWQLQGFDKPKYINTRYAFGADANKLEPPFIPEGQGMVGIYRKDLTLEVPTVHHRMILSIGGFSSAVTVFLNGQILCYAENGRTACEVDLTDAVRPGQNLLLLRVDEFSPGSYLECQDMWRLSGIFRSVKLYEIHELHLLDSYLWAEVTPEKAVLHTESKILNLSHFCAPRIRVEVELLDAEAHPVGSCNGKTGNDSDRFEEVSLEAVFKERGFDPAWLDGALQIPAGITATAYGHLELETPHLWSAETPYLYQVRLSTFLGEEKLEETTVPFGFRHYEIDGEGVFRVNGAPVKLRGVNRHEFDPVTGYAITEESMRQDIELMKRCNINAVRCAHYPDTPRWYDLCDEYGLYIMDEANLESHGISYRKNLLPGNDMRWLPRVLDRQAAMVQTNKNHASIFCWSLGNEIGYGETVALAASYCRTADPTRLIHKRQMNKIADMDSETYPSPQNMRERAEANPNRAFLTNEYLHAMGNACGSMGDYWKEIYEHQNLMGGFIWEWCDHGLRQTNPDGTTWYAYGGDFGEEFHDSNFCIDGLTTPDRRFTPKLQEVQAVYQPIDLRVKDLRNGIFVLENRCEQLNLRDFAAQLRLLENGVCQETRELSLPDCAAGQSVVWKVDLQDIPQVSGEQILEFLFMEKSPAHAGCGLSGWKQFLWKKGCHPALVTEKVTAHFSKQGTLLVGEMGDLTLRLDTETGALQVDNVSGVLLHDLFFTPFRAPTDNDAHSPLVLGKQNWFTKQYDHPKRTCLEVRQGNGVEEPSLTYTTAYQTEKDSFYVTVGLWQAGQNRIFIDCNVQSPADMLSPGRIGMTAILPVRFTAMKWYGKGPLETYPDRQCGGRMGVYSEDVRNQPFYLRPQEYGLHTESRSMRLTDPDRADFVRFEAACPMAMSAVPYSDLQLWNARHPPELPAPEALYVHLDYAHRGLGNSSCGPDVLPTYRIDDRPCRFGFALEAGLGEREDNPFGPIPEEIPAYHPWKAVGEQDRTPSYRDPSDPDQRSNAGMV</sequence>
<evidence type="ECO:0000256" key="3">
    <source>
        <dbReference type="ARBA" id="ARBA00012756"/>
    </source>
</evidence>
<dbReference type="InterPro" id="IPR006103">
    <property type="entry name" value="Glyco_hydro_2_cat"/>
</dbReference>
<dbReference type="Gene3D" id="3.20.20.80">
    <property type="entry name" value="Glycosidases"/>
    <property type="match status" value="1"/>
</dbReference>
<dbReference type="InterPro" id="IPR014718">
    <property type="entry name" value="GH-type_carb-bd"/>
</dbReference>
<dbReference type="AlphaFoldDB" id="A0A291TB30"/>
<evidence type="ECO:0000256" key="7">
    <source>
        <dbReference type="RuleBase" id="RU361154"/>
    </source>
</evidence>
<dbReference type="InterPro" id="IPR006101">
    <property type="entry name" value="Glyco_hydro_2"/>
</dbReference>
<dbReference type="EC" id="3.2.1.23" evidence="3 7"/>
<dbReference type="InterPro" id="IPR017853">
    <property type="entry name" value="GH"/>
</dbReference>
<dbReference type="InterPro" id="IPR006102">
    <property type="entry name" value="Ig-like_GH2"/>
</dbReference>
<dbReference type="InterPro" id="IPR023230">
    <property type="entry name" value="Glyco_hydro_2_CS"/>
</dbReference>
<dbReference type="SUPFAM" id="SSF49303">
    <property type="entry name" value="beta-Galactosidase/glucuronidase domain"/>
    <property type="match status" value="2"/>
</dbReference>
<dbReference type="InterPro" id="IPR013783">
    <property type="entry name" value="Ig-like_fold"/>
</dbReference>